<dbReference type="OMA" id="MAQRDYQ"/>
<comment type="caution">
    <text evidence="11">The sequence shown here is derived from an EMBL/GenBank/DDBJ whole genome shotgun (WGS) entry which is preliminary data.</text>
</comment>
<dbReference type="GO" id="GO:0005886">
    <property type="term" value="C:plasma membrane"/>
    <property type="evidence" value="ECO:0007669"/>
    <property type="project" value="UniProtKB-SubCell"/>
</dbReference>
<keyword evidence="7" id="KW-1133">Transmembrane helix</keyword>
<proteinExistence type="inferred from homology"/>
<keyword evidence="5" id="KW-0812">Transmembrane</keyword>
<dbReference type="Proteomes" id="UP000238479">
    <property type="component" value="Chromosome 1"/>
</dbReference>
<dbReference type="InterPro" id="IPR032675">
    <property type="entry name" value="LRR_dom_sf"/>
</dbReference>
<dbReference type="EMBL" id="PDCK01000039">
    <property type="protein sequence ID" value="PRQ57318.1"/>
    <property type="molecule type" value="Genomic_DNA"/>
</dbReference>
<dbReference type="PANTHER" id="PTHR27004">
    <property type="entry name" value="RECEPTOR-LIKE PROTEIN 12 ISOFORM X1"/>
    <property type="match status" value="1"/>
</dbReference>
<dbReference type="InterPro" id="IPR001611">
    <property type="entry name" value="Leu-rich_rpt"/>
</dbReference>
<dbReference type="OrthoDB" id="1911164at2759"/>
<dbReference type="Pfam" id="PF00560">
    <property type="entry name" value="LRR_1"/>
    <property type="match status" value="3"/>
</dbReference>
<gene>
    <name evidence="11" type="ORF">RchiOBHm_Chr1g0347011</name>
</gene>
<evidence type="ECO:0000256" key="2">
    <source>
        <dbReference type="ARBA" id="ARBA00009592"/>
    </source>
</evidence>
<keyword evidence="3" id="KW-1003">Cell membrane</keyword>
<dbReference type="Gramene" id="PRQ57318">
    <property type="protein sequence ID" value="PRQ57318"/>
    <property type="gene ID" value="RchiOBHm_Chr1g0347011"/>
</dbReference>
<evidence type="ECO:0000256" key="10">
    <source>
        <dbReference type="ARBA" id="ARBA00023180"/>
    </source>
</evidence>
<keyword evidence="4" id="KW-0433">Leucine-rich repeat</keyword>
<keyword evidence="6" id="KW-0677">Repeat</keyword>
<organism evidence="11 12">
    <name type="scientific">Rosa chinensis</name>
    <name type="common">China rose</name>
    <dbReference type="NCBI Taxonomy" id="74649"/>
    <lineage>
        <taxon>Eukaryota</taxon>
        <taxon>Viridiplantae</taxon>
        <taxon>Streptophyta</taxon>
        <taxon>Embryophyta</taxon>
        <taxon>Tracheophyta</taxon>
        <taxon>Spermatophyta</taxon>
        <taxon>Magnoliopsida</taxon>
        <taxon>eudicotyledons</taxon>
        <taxon>Gunneridae</taxon>
        <taxon>Pentapetalae</taxon>
        <taxon>rosids</taxon>
        <taxon>fabids</taxon>
        <taxon>Rosales</taxon>
        <taxon>Rosaceae</taxon>
        <taxon>Rosoideae</taxon>
        <taxon>Rosoideae incertae sedis</taxon>
        <taxon>Rosa</taxon>
    </lineage>
</organism>
<comment type="similarity">
    <text evidence="2">Belongs to the RLP family.</text>
</comment>
<accession>A0A2P6SF61</accession>
<dbReference type="STRING" id="74649.A0A2P6SF61"/>
<evidence type="ECO:0000256" key="3">
    <source>
        <dbReference type="ARBA" id="ARBA00022475"/>
    </source>
</evidence>
<dbReference type="SUPFAM" id="SSF52058">
    <property type="entry name" value="L domain-like"/>
    <property type="match status" value="1"/>
</dbReference>
<evidence type="ECO:0000256" key="8">
    <source>
        <dbReference type="ARBA" id="ARBA00023136"/>
    </source>
</evidence>
<protein>
    <submittedName>
        <fullName evidence="11">Putative leucine-rich repeat domain, L domain-containing protein</fullName>
    </submittedName>
</protein>
<dbReference type="Gene3D" id="3.80.10.10">
    <property type="entry name" value="Ribonuclease Inhibitor"/>
    <property type="match status" value="1"/>
</dbReference>
<keyword evidence="10" id="KW-0325">Glycoprotein</keyword>
<evidence type="ECO:0000313" key="11">
    <source>
        <dbReference type="EMBL" id="PRQ57318.1"/>
    </source>
</evidence>
<keyword evidence="9" id="KW-0675">Receptor</keyword>
<evidence type="ECO:0000256" key="1">
    <source>
        <dbReference type="ARBA" id="ARBA00004251"/>
    </source>
</evidence>
<evidence type="ECO:0000256" key="6">
    <source>
        <dbReference type="ARBA" id="ARBA00022737"/>
    </source>
</evidence>
<keyword evidence="8" id="KW-0472">Membrane</keyword>
<reference evidence="11 12" key="1">
    <citation type="journal article" date="2018" name="Nat. Genet.">
        <title>The Rosa genome provides new insights in the design of modern roses.</title>
        <authorList>
            <person name="Bendahmane M."/>
        </authorList>
    </citation>
    <scope>NUCLEOTIDE SEQUENCE [LARGE SCALE GENOMIC DNA]</scope>
    <source>
        <strain evidence="12">cv. Old Blush</strain>
    </source>
</reference>
<evidence type="ECO:0000256" key="7">
    <source>
        <dbReference type="ARBA" id="ARBA00022989"/>
    </source>
</evidence>
<comment type="subcellular location">
    <subcellularLocation>
        <location evidence="1">Cell membrane</location>
        <topology evidence="1">Single-pass type I membrane protein</topology>
    </subcellularLocation>
</comment>
<evidence type="ECO:0000313" key="12">
    <source>
        <dbReference type="Proteomes" id="UP000238479"/>
    </source>
</evidence>
<evidence type="ECO:0000256" key="4">
    <source>
        <dbReference type="ARBA" id="ARBA00022614"/>
    </source>
</evidence>
<evidence type="ECO:0000256" key="5">
    <source>
        <dbReference type="ARBA" id="ARBA00022692"/>
    </source>
</evidence>
<name>A0A2P6SF61_ROSCH</name>
<dbReference type="PANTHER" id="PTHR27004:SF447">
    <property type="entry name" value="RECEPTOR LIKE PROTEIN 30-LIKE"/>
    <property type="match status" value="1"/>
</dbReference>
<evidence type="ECO:0000256" key="9">
    <source>
        <dbReference type="ARBA" id="ARBA00023170"/>
    </source>
</evidence>
<dbReference type="AlphaFoldDB" id="A0A2P6SF61"/>
<keyword evidence="12" id="KW-1185">Reference proteome</keyword>
<sequence>MRHNGFHGVIGKPKNNQRFPKLRLLDMSYNNFTGQFLAEYIFTEYAMRPNVTVSQTTYIDADISYESGNGDITLSYASTITITSKGVDRYYSKIQEAFAVIDISSNKFEGKIDEWIGNLKGLISLNISNNLLTGGIPSFLGNFFFDFVKGNPKAS</sequence>